<evidence type="ECO:0000313" key="3">
    <source>
        <dbReference type="Proteomes" id="UP001221142"/>
    </source>
</evidence>
<dbReference type="EMBL" id="JARKIF010000010">
    <property type="protein sequence ID" value="KAJ7629001.1"/>
    <property type="molecule type" value="Genomic_DNA"/>
</dbReference>
<evidence type="ECO:0000256" key="1">
    <source>
        <dbReference type="SAM" id="MobiDB-lite"/>
    </source>
</evidence>
<accession>A0AAD7FN65</accession>
<dbReference type="AlphaFoldDB" id="A0AAD7FN65"/>
<organism evidence="2 3">
    <name type="scientific">Roridomyces roridus</name>
    <dbReference type="NCBI Taxonomy" id="1738132"/>
    <lineage>
        <taxon>Eukaryota</taxon>
        <taxon>Fungi</taxon>
        <taxon>Dikarya</taxon>
        <taxon>Basidiomycota</taxon>
        <taxon>Agaricomycotina</taxon>
        <taxon>Agaricomycetes</taxon>
        <taxon>Agaricomycetidae</taxon>
        <taxon>Agaricales</taxon>
        <taxon>Marasmiineae</taxon>
        <taxon>Mycenaceae</taxon>
        <taxon>Roridomyces</taxon>
    </lineage>
</organism>
<dbReference type="Proteomes" id="UP001221142">
    <property type="component" value="Unassembled WGS sequence"/>
</dbReference>
<comment type="caution">
    <text evidence="2">The sequence shown here is derived from an EMBL/GenBank/DDBJ whole genome shotgun (WGS) entry which is preliminary data.</text>
</comment>
<keyword evidence="3" id="KW-1185">Reference proteome</keyword>
<sequence length="344" mass="38790">MTPSVQLPPQSRTEQASSTCVSLSLLPTPLYFSCSMLTVECFQVSLVDCLRCLDKAPNFGFHSSSLCVLFLFPPTFVTGVARSVSPIMSCMQARFSVILYLPKLIQAIDSLFLPSLRVTCHVHRVQGAIARSITQGPPPRLILAASGPAALARRLVSTISPIRRIVLKPQHPLIILIEVVVRAGWAQSPGSDKDDPAREQPTYNLRPDDPNYYSTDHALCFKDPFPLPLCAEALERYKPLYAKSHTLRHIPLPNRFSSDWRYWDHGTEVHSVEVWVRRKYGVQGPIEPMAFLVDQQESFFAFAANGEYYFWDGAATVLKKYVRRFDSHEDFLPHLIHSCCARRS</sequence>
<protein>
    <submittedName>
        <fullName evidence="2">Uncharacterized protein</fullName>
    </submittedName>
</protein>
<name>A0AAD7FN65_9AGAR</name>
<evidence type="ECO:0000313" key="2">
    <source>
        <dbReference type="EMBL" id="KAJ7629001.1"/>
    </source>
</evidence>
<gene>
    <name evidence="2" type="ORF">FB45DRAFT_1029054</name>
</gene>
<feature type="region of interest" description="Disordered" evidence="1">
    <location>
        <begin position="188"/>
        <end position="207"/>
    </location>
</feature>
<reference evidence="2" key="1">
    <citation type="submission" date="2023-03" db="EMBL/GenBank/DDBJ databases">
        <title>Massive genome expansion in bonnet fungi (Mycena s.s.) driven by repeated elements and novel gene families across ecological guilds.</title>
        <authorList>
            <consortium name="Lawrence Berkeley National Laboratory"/>
            <person name="Harder C.B."/>
            <person name="Miyauchi S."/>
            <person name="Viragh M."/>
            <person name="Kuo A."/>
            <person name="Thoen E."/>
            <person name="Andreopoulos B."/>
            <person name="Lu D."/>
            <person name="Skrede I."/>
            <person name="Drula E."/>
            <person name="Henrissat B."/>
            <person name="Morin E."/>
            <person name="Kohler A."/>
            <person name="Barry K."/>
            <person name="LaButti K."/>
            <person name="Morin E."/>
            <person name="Salamov A."/>
            <person name="Lipzen A."/>
            <person name="Mereny Z."/>
            <person name="Hegedus B."/>
            <person name="Baldrian P."/>
            <person name="Stursova M."/>
            <person name="Weitz H."/>
            <person name="Taylor A."/>
            <person name="Grigoriev I.V."/>
            <person name="Nagy L.G."/>
            <person name="Martin F."/>
            <person name="Kauserud H."/>
        </authorList>
    </citation>
    <scope>NUCLEOTIDE SEQUENCE</scope>
    <source>
        <strain evidence="2">9284</strain>
    </source>
</reference>
<proteinExistence type="predicted"/>